<protein>
    <submittedName>
        <fullName evidence="1">Uncharacterized protein</fullName>
    </submittedName>
</protein>
<dbReference type="Proteomes" id="UP000827092">
    <property type="component" value="Unassembled WGS sequence"/>
</dbReference>
<dbReference type="EMBL" id="JAFNEN010000174">
    <property type="protein sequence ID" value="KAG8190786.1"/>
    <property type="molecule type" value="Genomic_DNA"/>
</dbReference>
<gene>
    <name evidence="1" type="ORF">JTE90_005822</name>
</gene>
<evidence type="ECO:0000313" key="2">
    <source>
        <dbReference type="Proteomes" id="UP000827092"/>
    </source>
</evidence>
<reference evidence="1 2" key="1">
    <citation type="journal article" date="2022" name="Nat. Ecol. Evol.">
        <title>A masculinizing supergene underlies an exaggerated male reproductive morph in a spider.</title>
        <authorList>
            <person name="Hendrickx F."/>
            <person name="De Corte Z."/>
            <person name="Sonet G."/>
            <person name="Van Belleghem S.M."/>
            <person name="Kostlbacher S."/>
            <person name="Vangestel C."/>
        </authorList>
    </citation>
    <scope>NUCLEOTIDE SEQUENCE [LARGE SCALE GENOMIC DNA]</scope>
    <source>
        <strain evidence="1">W744_W776</strain>
    </source>
</reference>
<comment type="caution">
    <text evidence="1">The sequence shown here is derived from an EMBL/GenBank/DDBJ whole genome shotgun (WGS) entry which is preliminary data.</text>
</comment>
<keyword evidence="2" id="KW-1185">Reference proteome</keyword>
<name>A0AAV6V568_9ARAC</name>
<accession>A0AAV6V568</accession>
<sequence>MDKDLYEFLKDIEVVPVGENGEIEILPVTGNKRLNASKLPCGLPPILPDTKELLNSFLDNPEKLPIFNLDAVQNLFQASQMFQHYIQWIYAHFQPP</sequence>
<proteinExistence type="predicted"/>
<dbReference type="AlphaFoldDB" id="A0AAV6V568"/>
<evidence type="ECO:0000313" key="1">
    <source>
        <dbReference type="EMBL" id="KAG8190786.1"/>
    </source>
</evidence>
<organism evidence="1 2">
    <name type="scientific">Oedothorax gibbosus</name>
    <dbReference type="NCBI Taxonomy" id="931172"/>
    <lineage>
        <taxon>Eukaryota</taxon>
        <taxon>Metazoa</taxon>
        <taxon>Ecdysozoa</taxon>
        <taxon>Arthropoda</taxon>
        <taxon>Chelicerata</taxon>
        <taxon>Arachnida</taxon>
        <taxon>Araneae</taxon>
        <taxon>Araneomorphae</taxon>
        <taxon>Entelegynae</taxon>
        <taxon>Araneoidea</taxon>
        <taxon>Linyphiidae</taxon>
        <taxon>Erigoninae</taxon>
        <taxon>Oedothorax</taxon>
    </lineage>
</organism>